<protein>
    <submittedName>
        <fullName evidence="1">Uncharacterized protein</fullName>
    </submittedName>
</protein>
<proteinExistence type="predicted"/>
<reference evidence="1" key="1">
    <citation type="journal article" date="2015" name="Nature">
        <title>Complex archaea that bridge the gap between prokaryotes and eukaryotes.</title>
        <authorList>
            <person name="Spang A."/>
            <person name="Saw J.H."/>
            <person name="Jorgensen S.L."/>
            <person name="Zaremba-Niedzwiedzka K."/>
            <person name="Martijn J."/>
            <person name="Lind A.E."/>
            <person name="van Eijk R."/>
            <person name="Schleper C."/>
            <person name="Guy L."/>
            <person name="Ettema T.J."/>
        </authorList>
    </citation>
    <scope>NUCLEOTIDE SEQUENCE</scope>
</reference>
<name>A0A0F9PRD8_9ZZZZ</name>
<dbReference type="EMBL" id="LAZR01002659">
    <property type="protein sequence ID" value="KKN27197.1"/>
    <property type="molecule type" value="Genomic_DNA"/>
</dbReference>
<accession>A0A0F9PRD8</accession>
<evidence type="ECO:0000313" key="1">
    <source>
        <dbReference type="EMBL" id="KKN27197.1"/>
    </source>
</evidence>
<dbReference type="AlphaFoldDB" id="A0A0F9PRD8"/>
<organism evidence="1">
    <name type="scientific">marine sediment metagenome</name>
    <dbReference type="NCBI Taxonomy" id="412755"/>
    <lineage>
        <taxon>unclassified sequences</taxon>
        <taxon>metagenomes</taxon>
        <taxon>ecological metagenomes</taxon>
    </lineage>
</organism>
<comment type="caution">
    <text evidence="1">The sequence shown here is derived from an EMBL/GenBank/DDBJ whole genome shotgun (WGS) entry which is preliminary data.</text>
</comment>
<gene>
    <name evidence="1" type="ORF">LCGC14_0867170</name>
</gene>
<sequence length="101" mass="11119">MNRKIKVYCYICGPKELTDEQYGTQLAQADIGWHCPDCPNSASWGGIELQCPNCNTWVTDEEAICLSCKVCMYCNNEGTPEQDNGQCPLCGSIGKGVFQPC</sequence>